<organism evidence="1 2">
    <name type="scientific">Paradevosia shaoguanensis</name>
    <dbReference type="NCBI Taxonomy" id="1335043"/>
    <lineage>
        <taxon>Bacteria</taxon>
        <taxon>Pseudomonadati</taxon>
        <taxon>Pseudomonadota</taxon>
        <taxon>Alphaproteobacteria</taxon>
        <taxon>Hyphomicrobiales</taxon>
        <taxon>Devosiaceae</taxon>
        <taxon>Paradevosia</taxon>
    </lineage>
</organism>
<evidence type="ECO:0000313" key="1">
    <source>
        <dbReference type="EMBL" id="MCI0128220.1"/>
    </source>
</evidence>
<dbReference type="RefSeq" id="WP_281736399.1">
    <property type="nucleotide sequence ID" value="NZ_JAKETQ010000001.1"/>
</dbReference>
<proteinExistence type="predicted"/>
<comment type="caution">
    <text evidence="1">The sequence shown here is derived from an EMBL/GenBank/DDBJ whole genome shotgun (WGS) entry which is preliminary data.</text>
</comment>
<dbReference type="AlphaFoldDB" id="A0AA41QNS4"/>
<name>A0AA41QNS4_9HYPH</name>
<evidence type="ECO:0008006" key="3">
    <source>
        <dbReference type="Google" id="ProtNLM"/>
    </source>
</evidence>
<gene>
    <name evidence="1" type="ORF">ML536_15425</name>
</gene>
<keyword evidence="2" id="KW-1185">Reference proteome</keyword>
<reference evidence="1" key="1">
    <citation type="submission" date="2022-03" db="EMBL/GenBank/DDBJ databases">
        <title>The complete genome sequence of a Methyloterrigena soli.</title>
        <authorList>
            <person name="Zi Z."/>
        </authorList>
    </citation>
    <scope>NUCLEOTIDE SEQUENCE</scope>
    <source>
        <strain evidence="1">M48</strain>
    </source>
</reference>
<accession>A0AA41QNS4</accession>
<evidence type="ECO:0000313" key="2">
    <source>
        <dbReference type="Proteomes" id="UP001156140"/>
    </source>
</evidence>
<sequence>MRSILMTQSPKTSAQLTPDCSKCVGLCCVALAFDRSAFFAFDKPAGEVCRNLDDEHRCRIHSRLEETGFRGCVQFDCLGAGQRATALFETPRHDGAMFEAFSRMRQVHELLQLLDRAAGLPLDAEQRRRCEELRAELSEDWTLAQFSVLDLKALRQEVMSFLQTLQKLVLAS</sequence>
<protein>
    <recommendedName>
        <fullName evidence="3">Oxetanocin A resistance protein</fullName>
    </recommendedName>
</protein>
<dbReference type="Proteomes" id="UP001156140">
    <property type="component" value="Unassembled WGS sequence"/>
</dbReference>
<dbReference type="EMBL" id="JALAZD010000001">
    <property type="protein sequence ID" value="MCI0128220.1"/>
    <property type="molecule type" value="Genomic_DNA"/>
</dbReference>